<dbReference type="FunFam" id="3.40.5.10:FF:000002">
    <property type="entry name" value="50S ribosomal protein L9"/>
    <property type="match status" value="1"/>
</dbReference>
<dbReference type="SUPFAM" id="SSF55653">
    <property type="entry name" value="Ribosomal protein L9 C-domain"/>
    <property type="match status" value="1"/>
</dbReference>
<evidence type="ECO:0000256" key="2">
    <source>
        <dbReference type="ARBA" id="ARBA00010605"/>
    </source>
</evidence>
<evidence type="ECO:0000256" key="4">
    <source>
        <dbReference type="ARBA" id="ARBA00022884"/>
    </source>
</evidence>
<dbReference type="EMBL" id="CP034465">
    <property type="protein sequence ID" value="AZP04233.1"/>
    <property type="molecule type" value="Genomic_DNA"/>
</dbReference>
<evidence type="ECO:0000256" key="6">
    <source>
        <dbReference type="ARBA" id="ARBA00023274"/>
    </source>
</evidence>
<dbReference type="InterPro" id="IPR020069">
    <property type="entry name" value="Ribosomal_bL9_C"/>
</dbReference>
<keyword evidence="12" id="KW-1185">Reference proteome</keyword>
<dbReference type="GO" id="GO:1990904">
    <property type="term" value="C:ribonucleoprotein complex"/>
    <property type="evidence" value="ECO:0007669"/>
    <property type="project" value="UniProtKB-KW"/>
</dbReference>
<dbReference type="Pfam" id="PF01281">
    <property type="entry name" value="Ribosomal_L9_N"/>
    <property type="match status" value="1"/>
</dbReference>
<organism evidence="11 12">
    <name type="scientific">Jeotgalibaca ciconiae</name>
    <dbReference type="NCBI Taxonomy" id="2496265"/>
    <lineage>
        <taxon>Bacteria</taxon>
        <taxon>Bacillati</taxon>
        <taxon>Bacillota</taxon>
        <taxon>Bacilli</taxon>
        <taxon>Lactobacillales</taxon>
        <taxon>Carnobacteriaceae</taxon>
        <taxon>Jeotgalibaca</taxon>
    </lineage>
</organism>
<dbReference type="AlphaFoldDB" id="A0A3S9HAP0"/>
<dbReference type="RefSeq" id="WP_126109446.1">
    <property type="nucleotide sequence ID" value="NZ_CP034465.1"/>
</dbReference>
<dbReference type="GO" id="GO:0005840">
    <property type="term" value="C:ribosome"/>
    <property type="evidence" value="ECO:0007669"/>
    <property type="project" value="UniProtKB-KW"/>
</dbReference>
<feature type="domain" description="Ribosomal protein L9" evidence="10">
    <location>
        <begin position="13"/>
        <end position="40"/>
    </location>
</feature>
<dbReference type="Gene3D" id="3.40.5.10">
    <property type="entry name" value="Ribosomal protein L9, N-terminal domain"/>
    <property type="match status" value="1"/>
</dbReference>
<evidence type="ECO:0000256" key="9">
    <source>
        <dbReference type="SAM" id="Coils"/>
    </source>
</evidence>
<evidence type="ECO:0000259" key="10">
    <source>
        <dbReference type="PROSITE" id="PS00651"/>
    </source>
</evidence>
<keyword evidence="9" id="KW-0175">Coiled coil</keyword>
<evidence type="ECO:0000256" key="3">
    <source>
        <dbReference type="ARBA" id="ARBA00022730"/>
    </source>
</evidence>
<dbReference type="InterPro" id="IPR036935">
    <property type="entry name" value="Ribosomal_bL9_N_sf"/>
</dbReference>
<accession>A0A3S9HAP0</accession>
<gene>
    <name evidence="8" type="primary">rplI</name>
    <name evidence="11" type="ORF">EJN90_06035</name>
</gene>
<evidence type="ECO:0000256" key="5">
    <source>
        <dbReference type="ARBA" id="ARBA00022980"/>
    </source>
</evidence>
<dbReference type="Pfam" id="PF03948">
    <property type="entry name" value="Ribosomal_L9_C"/>
    <property type="match status" value="1"/>
</dbReference>
<dbReference type="GO" id="GO:0019843">
    <property type="term" value="F:rRNA binding"/>
    <property type="evidence" value="ECO:0007669"/>
    <property type="project" value="UniProtKB-UniRule"/>
</dbReference>
<dbReference type="InterPro" id="IPR009027">
    <property type="entry name" value="Ribosomal_bL9/RNase_H1_N"/>
</dbReference>
<dbReference type="Proteomes" id="UP000273326">
    <property type="component" value="Chromosome"/>
</dbReference>
<dbReference type="OrthoDB" id="9788336at2"/>
<dbReference type="PANTHER" id="PTHR21368">
    <property type="entry name" value="50S RIBOSOMAL PROTEIN L9"/>
    <property type="match status" value="1"/>
</dbReference>
<dbReference type="SUPFAM" id="SSF55658">
    <property type="entry name" value="L9 N-domain-like"/>
    <property type="match status" value="1"/>
</dbReference>
<evidence type="ECO:0000256" key="8">
    <source>
        <dbReference type="HAMAP-Rule" id="MF_00503"/>
    </source>
</evidence>
<evidence type="ECO:0000256" key="7">
    <source>
        <dbReference type="ARBA" id="ARBA00035292"/>
    </source>
</evidence>
<name>A0A3S9HAP0_9LACT</name>
<evidence type="ECO:0000313" key="12">
    <source>
        <dbReference type="Proteomes" id="UP000273326"/>
    </source>
</evidence>
<keyword evidence="4 8" id="KW-0694">RNA-binding</keyword>
<dbReference type="InterPro" id="IPR020070">
    <property type="entry name" value="Ribosomal_bL9_N"/>
</dbReference>
<keyword evidence="3 8" id="KW-0699">rRNA-binding</keyword>
<dbReference type="InterPro" id="IPR000244">
    <property type="entry name" value="Ribosomal_bL9"/>
</dbReference>
<dbReference type="InterPro" id="IPR036791">
    <property type="entry name" value="Ribosomal_bL9_C_sf"/>
</dbReference>
<dbReference type="GO" id="GO:0003735">
    <property type="term" value="F:structural constituent of ribosome"/>
    <property type="evidence" value="ECO:0007669"/>
    <property type="project" value="InterPro"/>
</dbReference>
<keyword evidence="6 8" id="KW-0687">Ribonucleoprotein</keyword>
<dbReference type="Gene3D" id="3.10.430.100">
    <property type="entry name" value="Ribosomal protein L9, C-terminal domain"/>
    <property type="match status" value="1"/>
</dbReference>
<proteinExistence type="inferred from homology"/>
<dbReference type="KEGG" id="jeh:EJN90_06035"/>
<protein>
    <recommendedName>
        <fullName evidence="7 8">Large ribosomal subunit protein bL9</fullName>
    </recommendedName>
</protein>
<evidence type="ECO:0000313" key="11">
    <source>
        <dbReference type="EMBL" id="AZP04233.1"/>
    </source>
</evidence>
<dbReference type="NCBIfam" id="TIGR00158">
    <property type="entry name" value="L9"/>
    <property type="match status" value="1"/>
</dbReference>
<evidence type="ECO:0000256" key="1">
    <source>
        <dbReference type="ARBA" id="ARBA00003058"/>
    </source>
</evidence>
<comment type="function">
    <text evidence="1 8">Binds to the 23S rRNA.</text>
</comment>
<keyword evidence="5 8" id="KW-0689">Ribosomal protein</keyword>
<comment type="similarity">
    <text evidence="2 8">Belongs to the bacterial ribosomal protein bL9 family.</text>
</comment>
<reference evidence="12" key="1">
    <citation type="submission" date="2018-12" db="EMBL/GenBank/DDBJ databases">
        <title>Complete genome sequencing of Jeotgalibaca sp. H21T32.</title>
        <authorList>
            <person name="Bae J.-W."/>
            <person name="Lee S.-Y."/>
        </authorList>
    </citation>
    <scope>NUCLEOTIDE SEQUENCE [LARGE SCALE GENOMIC DNA]</scope>
    <source>
        <strain evidence="12">H21T32</strain>
    </source>
</reference>
<dbReference type="FunFam" id="3.10.430.100:FF:000002">
    <property type="entry name" value="50S ribosomal protein L9"/>
    <property type="match status" value="1"/>
</dbReference>
<dbReference type="GO" id="GO:0006412">
    <property type="term" value="P:translation"/>
    <property type="evidence" value="ECO:0007669"/>
    <property type="project" value="UniProtKB-UniRule"/>
</dbReference>
<dbReference type="HAMAP" id="MF_00503">
    <property type="entry name" value="Ribosomal_bL9"/>
    <property type="match status" value="1"/>
</dbReference>
<dbReference type="PROSITE" id="PS00651">
    <property type="entry name" value="RIBOSOMAL_L9"/>
    <property type="match status" value="1"/>
</dbReference>
<sequence>MKVIFLEDVKGKGKKGEIKNVADGYANNYLIKNGLAEEATSSSVSALKGQKKAEEKKAAEELKEASDLKSFLEKEDTVITIPAKSGEDGRLFGSITSKQVADQLKKQFKVKLDKRKINLPNPIRSLGFTKMDVRLHSDVTAALTVHVVEE</sequence>
<feature type="coiled-coil region" evidence="9">
    <location>
        <begin position="44"/>
        <end position="75"/>
    </location>
</feature>
<dbReference type="InterPro" id="IPR020594">
    <property type="entry name" value="Ribosomal_bL9_bac/chp"/>
</dbReference>